<dbReference type="Pfam" id="PF07593">
    <property type="entry name" value="UnbV_ASPIC"/>
    <property type="match status" value="1"/>
</dbReference>
<dbReference type="InterPro" id="IPR028994">
    <property type="entry name" value="Integrin_alpha_N"/>
</dbReference>
<gene>
    <name evidence="3" type="ORF">H9S92_12750</name>
</gene>
<evidence type="ECO:0000313" key="3">
    <source>
        <dbReference type="EMBL" id="MBC6995041.1"/>
    </source>
</evidence>
<dbReference type="InterPro" id="IPR011519">
    <property type="entry name" value="UnbV_ASPIC"/>
</dbReference>
<dbReference type="PANTHER" id="PTHR16026">
    <property type="entry name" value="CARTILAGE ACIDIC PROTEIN 1"/>
    <property type="match status" value="1"/>
</dbReference>
<sequence length="1121" mass="122642">MFTDYRFPVFGPTFLTGFILLLGACSGGGSQSGEYEAPADALFTTLTATESGLDFVNSVEDGEEFNVLSYRNFYNGGGVAIGDVNGDGRDDLYFTANQGPNRLYLNQGDLKFTELKDAGGAAGAMSWSTGATIVDVNADGLMDIYVCNSGDPGGGKRSNELFINKGADADGNPTFTDEAAKFNLADEGFSTQAAWFDYDKDGDLDVYLLNNSYLAPDGINPNKQLRTIRDEDGGDKLLRNDGGTFIDVSEAAGIYSSRIGFGLGCGLGDVNGDGWTDIYVSNDFWERDYLYINQGDGTFSEELPGRMDHISTASMGSDIADLNNDGAPEVFSTDMLPGDNYRLQAATLFNTYNADDIKFRSSFHYQLLQNCLQLNDGTGNFREVAPYSGVNATDWSWGALLFDLNNDGLKDIFVANGIYRDIMWLDFTDFIADKEKVKDMVVQKGGYDWRDFVALLPNNKQANYAFLNKGNMVFEDAAAELGLGVPSYSNGSAYGDLDGDGDMELVVNNVNQPALLYRNLSSERGVNFVGVELKGPEKNAQGIGARLVLETTAGTQTLEQYTSRGFLSSVGDRLNFGLGETAKAIKLSVTWPDGQVSVVEAPEVNSVLTVEYGRSTSIAPAAAPEKPPLMVASESLLNEPARHIEPPFNDFNVEGLLLRKLSDPSPKIIKGDVNGDGREDFIMLGGLGYPDKLYLQAADGTFVFTENSSLELTAKYETSAGALFDADGDGDNDLMLGSGGNDFERGFSAYQIRYYENIDGVLVFNSNHAPRAGGEISCIVPADFDFDGDMDVFIGGRAIPGNYGMVPQSFFFVREKGSWVNMTPKGITNRGMVTDAVWADMNNDTRPDLVMVGDWMPVVIMFSLGNGEVSETFEVPNSYGWWSSIEAEDLDGDGKDDLVLTNWGLNSKFRASKERPMRMFLKDFDNNKKVEPLIEWYPPREDRPYPWATKSSIQAQLPHLKKKTLKYSDYARATYETLFTEEERAGALEWRTNELRSSVIWNDGIGKVNMAPLPWQAQLTPQFTTAIGDVNGDGRPDLWLGGNVTETTPQVGRMDAGRGTLLLNAGDRNWTYVNNAEAGVSIPGNVRDAKFMDLTNGDKVLLVGVNNELLRTFKVNTKPTK</sequence>
<organism evidence="3 4">
    <name type="scientific">Neolewinella lacunae</name>
    <dbReference type="NCBI Taxonomy" id="1517758"/>
    <lineage>
        <taxon>Bacteria</taxon>
        <taxon>Pseudomonadati</taxon>
        <taxon>Bacteroidota</taxon>
        <taxon>Saprospiria</taxon>
        <taxon>Saprospirales</taxon>
        <taxon>Lewinellaceae</taxon>
        <taxon>Neolewinella</taxon>
    </lineage>
</organism>
<dbReference type="InterPro" id="IPR013517">
    <property type="entry name" value="FG-GAP"/>
</dbReference>
<dbReference type="SUPFAM" id="SSF69318">
    <property type="entry name" value="Integrin alpha N-terminal domain"/>
    <property type="match status" value="3"/>
</dbReference>
<accession>A0A923PNQ6</accession>
<evidence type="ECO:0000313" key="4">
    <source>
        <dbReference type="Proteomes" id="UP000650081"/>
    </source>
</evidence>
<dbReference type="AlphaFoldDB" id="A0A923PNQ6"/>
<dbReference type="Gene3D" id="2.130.10.130">
    <property type="entry name" value="Integrin alpha, N-terminal"/>
    <property type="match status" value="3"/>
</dbReference>
<dbReference type="EMBL" id="JACSIT010000116">
    <property type="protein sequence ID" value="MBC6995041.1"/>
    <property type="molecule type" value="Genomic_DNA"/>
</dbReference>
<dbReference type="RefSeq" id="WP_187467097.1">
    <property type="nucleotide sequence ID" value="NZ_JACSIT010000116.1"/>
</dbReference>
<evidence type="ECO:0000259" key="2">
    <source>
        <dbReference type="Pfam" id="PF07593"/>
    </source>
</evidence>
<dbReference type="PROSITE" id="PS51257">
    <property type="entry name" value="PROKAR_LIPOPROTEIN"/>
    <property type="match status" value="1"/>
</dbReference>
<feature type="domain" description="ASPIC/UnbV" evidence="2">
    <location>
        <begin position="542"/>
        <end position="609"/>
    </location>
</feature>
<protein>
    <submittedName>
        <fullName evidence="3">VCBS repeat-containing protein</fullName>
    </submittedName>
</protein>
<name>A0A923PNQ6_9BACT</name>
<evidence type="ECO:0000256" key="1">
    <source>
        <dbReference type="ARBA" id="ARBA00022729"/>
    </source>
</evidence>
<dbReference type="Proteomes" id="UP000650081">
    <property type="component" value="Unassembled WGS sequence"/>
</dbReference>
<dbReference type="InterPro" id="IPR027039">
    <property type="entry name" value="Crtac1"/>
</dbReference>
<reference evidence="3" key="1">
    <citation type="submission" date="2020-08" db="EMBL/GenBank/DDBJ databases">
        <title>Lewinella bacteria from marine environments.</title>
        <authorList>
            <person name="Zhong Y."/>
        </authorList>
    </citation>
    <scope>NUCLEOTIDE SEQUENCE</scope>
    <source>
        <strain evidence="3">KCTC 42187</strain>
    </source>
</reference>
<dbReference type="Pfam" id="PF13517">
    <property type="entry name" value="FG-GAP_3"/>
    <property type="match status" value="6"/>
</dbReference>
<keyword evidence="1" id="KW-0732">Signal</keyword>
<proteinExistence type="predicted"/>
<keyword evidence="4" id="KW-1185">Reference proteome</keyword>
<dbReference type="PANTHER" id="PTHR16026:SF0">
    <property type="entry name" value="CARTILAGE ACIDIC PROTEIN 1"/>
    <property type="match status" value="1"/>
</dbReference>
<comment type="caution">
    <text evidence="3">The sequence shown here is derived from an EMBL/GenBank/DDBJ whole genome shotgun (WGS) entry which is preliminary data.</text>
</comment>